<evidence type="ECO:0000256" key="3">
    <source>
        <dbReference type="ARBA" id="ARBA00022490"/>
    </source>
</evidence>
<feature type="active site" description="Nucleophile" evidence="8">
    <location>
        <position position="14"/>
    </location>
</feature>
<dbReference type="CDD" id="cd01912">
    <property type="entry name" value="proteasome_beta"/>
    <property type="match status" value="1"/>
</dbReference>
<evidence type="ECO:0000256" key="7">
    <source>
        <dbReference type="ARBA" id="ARBA00022942"/>
    </source>
</evidence>
<organism evidence="9 10">
    <name type="scientific">Candidatus Staskawiczbacteria bacterium RIFCSPHIGHO2_01_FULL_34_27</name>
    <dbReference type="NCBI Taxonomy" id="1802199"/>
    <lineage>
        <taxon>Bacteria</taxon>
        <taxon>Candidatus Staskawicziibacteriota</taxon>
    </lineage>
</organism>
<dbReference type="InterPro" id="IPR029055">
    <property type="entry name" value="Ntn_hydrolases_N"/>
</dbReference>
<keyword evidence="6" id="KW-0378">Hydrolase</keyword>
<keyword evidence="3" id="KW-0963">Cytoplasm</keyword>
<dbReference type="GO" id="GO:0004298">
    <property type="term" value="F:threonine-type endopeptidase activity"/>
    <property type="evidence" value="ECO:0007669"/>
    <property type="project" value="UniProtKB-KW"/>
</dbReference>
<gene>
    <name evidence="9" type="ORF">A2639_00445</name>
</gene>
<dbReference type="PANTHER" id="PTHR32194:SF0">
    <property type="entry name" value="ATP-DEPENDENT PROTEASE SUBUNIT HSLV"/>
    <property type="match status" value="1"/>
</dbReference>
<keyword evidence="5" id="KW-0888">Threonine protease</keyword>
<proteinExistence type="predicted"/>
<evidence type="ECO:0000256" key="6">
    <source>
        <dbReference type="ARBA" id="ARBA00022801"/>
    </source>
</evidence>
<dbReference type="InterPro" id="IPR023333">
    <property type="entry name" value="Proteasome_suB-type"/>
</dbReference>
<dbReference type="EC" id="3.4.25.1" evidence="2"/>
<evidence type="ECO:0000256" key="1">
    <source>
        <dbReference type="ARBA" id="ARBA00001198"/>
    </source>
</evidence>
<dbReference type="AlphaFoldDB" id="A0A1G2HJD9"/>
<keyword evidence="7" id="KW-0647">Proteasome</keyword>
<dbReference type="EMBL" id="MHOL01000019">
    <property type="protein sequence ID" value="OGZ62539.1"/>
    <property type="molecule type" value="Genomic_DNA"/>
</dbReference>
<dbReference type="PROSITE" id="PS00854">
    <property type="entry name" value="PROTEASOME_BETA_1"/>
    <property type="match status" value="1"/>
</dbReference>
<comment type="catalytic activity">
    <reaction evidence="1">
        <text>Cleavage of peptide bonds with very broad specificity.</text>
        <dbReference type="EC" id="3.4.25.1"/>
    </reaction>
</comment>
<evidence type="ECO:0000256" key="4">
    <source>
        <dbReference type="ARBA" id="ARBA00022670"/>
    </source>
</evidence>
<dbReference type="PROSITE" id="PS51476">
    <property type="entry name" value="PROTEASOME_BETA_2"/>
    <property type="match status" value="1"/>
</dbReference>
<comment type="caution">
    <text evidence="9">The sequence shown here is derived from an EMBL/GenBank/DDBJ whole genome shotgun (WGS) entry which is preliminary data.</text>
</comment>
<dbReference type="Pfam" id="PF00227">
    <property type="entry name" value="Proteasome"/>
    <property type="match status" value="1"/>
</dbReference>
<accession>A0A1G2HJD9</accession>
<evidence type="ECO:0000313" key="9">
    <source>
        <dbReference type="EMBL" id="OGZ62539.1"/>
    </source>
</evidence>
<reference evidence="9 10" key="1">
    <citation type="journal article" date="2016" name="Nat. Commun.">
        <title>Thousands of microbial genomes shed light on interconnected biogeochemical processes in an aquifer system.</title>
        <authorList>
            <person name="Anantharaman K."/>
            <person name="Brown C.T."/>
            <person name="Hug L.A."/>
            <person name="Sharon I."/>
            <person name="Castelle C.J."/>
            <person name="Probst A.J."/>
            <person name="Thomas B.C."/>
            <person name="Singh A."/>
            <person name="Wilkins M.J."/>
            <person name="Karaoz U."/>
            <person name="Brodie E.L."/>
            <person name="Williams K.H."/>
            <person name="Hubbard S.S."/>
            <person name="Banfield J.F."/>
        </authorList>
    </citation>
    <scope>NUCLEOTIDE SEQUENCE [LARGE SCALE GENOMIC DNA]</scope>
</reference>
<dbReference type="GO" id="GO:0005737">
    <property type="term" value="C:cytoplasm"/>
    <property type="evidence" value="ECO:0007669"/>
    <property type="project" value="TreeGrafter"/>
</dbReference>
<dbReference type="InterPro" id="IPR001353">
    <property type="entry name" value="Proteasome_sua/b"/>
</dbReference>
<dbReference type="SUPFAM" id="SSF56235">
    <property type="entry name" value="N-terminal nucleophile aminohydrolases (Ntn hydrolases)"/>
    <property type="match status" value="1"/>
</dbReference>
<dbReference type="InterPro" id="IPR000243">
    <property type="entry name" value="Pept_T1A_subB"/>
</dbReference>
<dbReference type="PANTHER" id="PTHR32194">
    <property type="entry name" value="METALLOPROTEASE TLDD"/>
    <property type="match status" value="1"/>
</dbReference>
<dbReference type="PRINTS" id="PR00141">
    <property type="entry name" value="PROTEASOME"/>
</dbReference>
<dbReference type="InterPro" id="IPR016050">
    <property type="entry name" value="Proteasome_bsu_CS"/>
</dbReference>
<dbReference type="Gene3D" id="3.60.20.10">
    <property type="entry name" value="Glutamine Phosphoribosylpyrophosphate, subunit 1, domain 1"/>
    <property type="match status" value="1"/>
</dbReference>
<sequence length="233" mass="25515">MDQELKNSILKTGTTILGIVCKDGVVMASDRRSTAGNLIMNKNVQKAVKINDYLVISGTGNASDIEMQKKIISAQLRLKELKSRSRPTVREAANLIGTMTYQNIRQPSMIASIVGSLLGGFNENGTTELYTIEPAGTAMKVEDYDANFGSGMPFVLGLLERQYKKDMSVDEGVKLAVEAIKSSTQRDIGSGNGIDVFTITKNGINHVIEQEIFPEYKDKKASPRTDGFKDDKK</sequence>
<dbReference type="GO" id="GO:0051603">
    <property type="term" value="P:proteolysis involved in protein catabolic process"/>
    <property type="evidence" value="ECO:0007669"/>
    <property type="project" value="InterPro"/>
</dbReference>
<name>A0A1G2HJD9_9BACT</name>
<dbReference type="GO" id="GO:0019774">
    <property type="term" value="C:proteasome core complex, beta-subunit complex"/>
    <property type="evidence" value="ECO:0007669"/>
    <property type="project" value="UniProtKB-ARBA"/>
</dbReference>
<evidence type="ECO:0000313" key="10">
    <source>
        <dbReference type="Proteomes" id="UP000178991"/>
    </source>
</evidence>
<keyword evidence="4" id="KW-0645">Protease</keyword>
<evidence type="ECO:0000256" key="5">
    <source>
        <dbReference type="ARBA" id="ARBA00022698"/>
    </source>
</evidence>
<dbReference type="Proteomes" id="UP000178991">
    <property type="component" value="Unassembled WGS sequence"/>
</dbReference>
<evidence type="ECO:0000256" key="2">
    <source>
        <dbReference type="ARBA" id="ARBA00012039"/>
    </source>
</evidence>
<evidence type="ECO:0000256" key="8">
    <source>
        <dbReference type="PIRSR" id="PIRSR600243-1"/>
    </source>
</evidence>
<protein>
    <recommendedName>
        <fullName evidence="2">proteasome endopeptidase complex</fullName>
        <ecNumber evidence="2">3.4.25.1</ecNumber>
    </recommendedName>
</protein>